<sequence>MTPETAVREATRRLSAALVRRDLAAAMACFTDDAAVFGDAGGEEARGGPEVAVFLEEVLEEPWVLGWEVLDVHARARQGWVWFVADADAVQAWPDGLVERVPVRLDGLLSEPLADGTRRFEVLTVNQPVGLETTPG</sequence>
<reference evidence="2" key="1">
    <citation type="submission" date="2022-05" db="EMBL/GenBank/DDBJ databases">
        <authorList>
            <person name="Tuo L."/>
        </authorList>
    </citation>
    <scope>NUCLEOTIDE SEQUENCE</scope>
    <source>
        <strain evidence="2">BSK12Z-4</strain>
    </source>
</reference>
<feature type="domain" description="SnoaL-like" evidence="1">
    <location>
        <begin position="12"/>
        <end position="88"/>
    </location>
</feature>
<organism evidence="2 3">
    <name type="scientific">Nocardioides bruguierae</name>
    <dbReference type="NCBI Taxonomy" id="2945102"/>
    <lineage>
        <taxon>Bacteria</taxon>
        <taxon>Bacillati</taxon>
        <taxon>Actinomycetota</taxon>
        <taxon>Actinomycetes</taxon>
        <taxon>Propionibacteriales</taxon>
        <taxon>Nocardioidaceae</taxon>
        <taxon>Nocardioides</taxon>
    </lineage>
</organism>
<evidence type="ECO:0000259" key="1">
    <source>
        <dbReference type="Pfam" id="PF12680"/>
    </source>
</evidence>
<evidence type="ECO:0000313" key="2">
    <source>
        <dbReference type="EMBL" id="MCM0620775.1"/>
    </source>
</evidence>
<gene>
    <name evidence="2" type="ORF">M8330_10775</name>
</gene>
<dbReference type="Pfam" id="PF12680">
    <property type="entry name" value="SnoaL_2"/>
    <property type="match status" value="1"/>
</dbReference>
<proteinExistence type="predicted"/>
<protein>
    <submittedName>
        <fullName evidence="2">Nuclear transport factor 2 family protein</fullName>
    </submittedName>
</protein>
<name>A0A9X2D7I0_9ACTN</name>
<accession>A0A9X2D7I0</accession>
<dbReference type="SUPFAM" id="SSF54427">
    <property type="entry name" value="NTF2-like"/>
    <property type="match status" value="1"/>
</dbReference>
<dbReference type="EMBL" id="JAMOIL010000012">
    <property type="protein sequence ID" value="MCM0620775.1"/>
    <property type="molecule type" value="Genomic_DNA"/>
</dbReference>
<dbReference type="RefSeq" id="WP_250052305.1">
    <property type="nucleotide sequence ID" value="NZ_JAMJPH010000003.1"/>
</dbReference>
<comment type="caution">
    <text evidence="2">The sequence shown here is derived from an EMBL/GenBank/DDBJ whole genome shotgun (WGS) entry which is preliminary data.</text>
</comment>
<dbReference type="InterPro" id="IPR032710">
    <property type="entry name" value="NTF2-like_dom_sf"/>
</dbReference>
<dbReference type="Gene3D" id="3.10.450.50">
    <property type="match status" value="1"/>
</dbReference>
<keyword evidence="3" id="KW-1185">Reference proteome</keyword>
<evidence type="ECO:0000313" key="3">
    <source>
        <dbReference type="Proteomes" id="UP001139485"/>
    </source>
</evidence>
<dbReference type="InterPro" id="IPR037401">
    <property type="entry name" value="SnoaL-like"/>
</dbReference>
<dbReference type="Proteomes" id="UP001139485">
    <property type="component" value="Unassembled WGS sequence"/>
</dbReference>
<dbReference type="AlphaFoldDB" id="A0A9X2D7I0"/>